<dbReference type="Proteomes" id="UP000278327">
    <property type="component" value="Unassembled WGS sequence"/>
</dbReference>
<proteinExistence type="predicted"/>
<dbReference type="AlphaFoldDB" id="A0A3N0AN56"/>
<protein>
    <recommendedName>
        <fullName evidence="3">DUF4406 domain-containing protein</fullName>
    </recommendedName>
</protein>
<dbReference type="Pfam" id="PF14359">
    <property type="entry name" value="DUF4406"/>
    <property type="match status" value="1"/>
</dbReference>
<evidence type="ECO:0000313" key="2">
    <source>
        <dbReference type="Proteomes" id="UP000278327"/>
    </source>
</evidence>
<dbReference type="InterPro" id="IPR025518">
    <property type="entry name" value="DUF4406"/>
</dbReference>
<accession>A0A3N0AN56</accession>
<comment type="caution">
    <text evidence="1">The sequence shown here is derived from an EMBL/GenBank/DDBJ whole genome shotgun (WGS) entry which is preliminary data.</text>
</comment>
<keyword evidence="2" id="KW-1185">Reference proteome</keyword>
<sequence length="182" mass="20230">MSRTSDRVCMLELNTDMTRIVCSKCGWEVPAGTNPNTVRECGGCERVVVYGDIPRLYLIGPVTGKPNDNRETFRAVRAILRKDGYECDCPHHYIEQGTEWGKAMRTSIRQMLANDGQSTIPMYDGIAMLDGWEQSRGAKIEHDIAEALDMPCRPWREWLSPAAPAAQMADAPACQPLLAPAC</sequence>
<dbReference type="RefSeq" id="WP_117284134.1">
    <property type="nucleotide sequence ID" value="NZ_JAMTCE010000022.1"/>
</dbReference>
<dbReference type="SUPFAM" id="SSF52309">
    <property type="entry name" value="N-(deoxy)ribosyltransferase-like"/>
    <property type="match status" value="1"/>
</dbReference>
<name>A0A3N0AN56_9ACTN</name>
<evidence type="ECO:0000313" key="1">
    <source>
        <dbReference type="EMBL" id="RNL36058.1"/>
    </source>
</evidence>
<gene>
    <name evidence="1" type="ORF">DMP10_11355</name>
</gene>
<organism evidence="1 2">
    <name type="scientific">Adlercreutzia equolifaciens subsp. celatus DSM 18785</name>
    <dbReference type="NCBI Taxonomy" id="1121021"/>
    <lineage>
        <taxon>Bacteria</taxon>
        <taxon>Bacillati</taxon>
        <taxon>Actinomycetota</taxon>
        <taxon>Coriobacteriia</taxon>
        <taxon>Eggerthellales</taxon>
        <taxon>Eggerthellaceae</taxon>
        <taxon>Adlercreutzia</taxon>
    </lineage>
</organism>
<dbReference type="Gene3D" id="3.40.50.10400">
    <property type="entry name" value="Hypothetical protein PA1492"/>
    <property type="match status" value="1"/>
</dbReference>
<reference evidence="1 2" key="1">
    <citation type="journal article" date="2019" name="Microbiol. Resour. Announc.">
        <title>Draft Genome Sequences of Type Strains of Gordonibacter faecihominis, Paraeggerthella hongkongensis, Parvibacter caecicola,Slackia equolifaciens, Slackia faecicanis, and Slackia isoflavoniconvertens.</title>
        <authorList>
            <person name="Danylec N."/>
            <person name="Stoll D.A."/>
            <person name="Dotsch A."/>
            <person name="Huch M."/>
        </authorList>
    </citation>
    <scope>NUCLEOTIDE SEQUENCE [LARGE SCALE GENOMIC DNA]</scope>
    <source>
        <strain evidence="1 2">DSM 18785</strain>
    </source>
</reference>
<dbReference type="EMBL" id="QICA01000025">
    <property type="protein sequence ID" value="RNL36058.1"/>
    <property type="molecule type" value="Genomic_DNA"/>
</dbReference>
<evidence type="ECO:0008006" key="3">
    <source>
        <dbReference type="Google" id="ProtNLM"/>
    </source>
</evidence>